<dbReference type="InterPro" id="IPR009078">
    <property type="entry name" value="Ferritin-like_SF"/>
</dbReference>
<dbReference type="GO" id="GO:0006633">
    <property type="term" value="P:fatty acid biosynthetic process"/>
    <property type="evidence" value="ECO:0007669"/>
    <property type="project" value="UniProtKB-KW"/>
</dbReference>
<dbReference type="Proteomes" id="UP000324705">
    <property type="component" value="Chromosome 5B"/>
</dbReference>
<keyword evidence="9" id="KW-0408">Iron</keyword>
<keyword evidence="8" id="KW-0560">Oxidoreductase</keyword>
<evidence type="ECO:0000256" key="5">
    <source>
        <dbReference type="ARBA" id="ARBA00022723"/>
    </source>
</evidence>
<proteinExistence type="inferred from homology"/>
<evidence type="ECO:0000256" key="2">
    <source>
        <dbReference type="ARBA" id="ARBA00004872"/>
    </source>
</evidence>
<evidence type="ECO:0000256" key="4">
    <source>
        <dbReference type="ARBA" id="ARBA00022516"/>
    </source>
</evidence>
<evidence type="ECO:0008006" key="14">
    <source>
        <dbReference type="Google" id="ProtNLM"/>
    </source>
</evidence>
<sequence>MKTKITMPAHLMYDGQEENLFEHFSAVAQRLGVYTALDDILEFLVKRWNIAGLTGLSGEGRRAQDYLCSLGPRFRKLVERAQGSGKQLPVVPFSWIYGRQVQL</sequence>
<accession>A0A9R0XPI2</accession>
<dbReference type="AlphaFoldDB" id="A0A9R0XPI2"/>
<keyword evidence="10" id="KW-0443">Lipid metabolism</keyword>
<dbReference type="EMBL" id="LT934120">
    <property type="protein sequence ID" value="VAI40470.1"/>
    <property type="molecule type" value="Genomic_DNA"/>
</dbReference>
<dbReference type="GO" id="GO:0045300">
    <property type="term" value="F:stearoyl-[ACP] desaturase activity"/>
    <property type="evidence" value="ECO:0007669"/>
    <property type="project" value="InterPro"/>
</dbReference>
<dbReference type="GO" id="GO:0009570">
    <property type="term" value="C:chloroplast stroma"/>
    <property type="evidence" value="ECO:0007669"/>
    <property type="project" value="TreeGrafter"/>
</dbReference>
<name>A0A9R0XPI2_TRITD</name>
<evidence type="ECO:0000256" key="8">
    <source>
        <dbReference type="ARBA" id="ARBA00023002"/>
    </source>
</evidence>
<evidence type="ECO:0000256" key="1">
    <source>
        <dbReference type="ARBA" id="ARBA00001954"/>
    </source>
</evidence>
<evidence type="ECO:0000256" key="6">
    <source>
        <dbReference type="ARBA" id="ARBA00022832"/>
    </source>
</evidence>
<comment type="cofactor">
    <cofactor evidence="1">
        <name>Fe(2+)</name>
        <dbReference type="ChEBI" id="CHEBI:29033"/>
    </cofactor>
</comment>
<evidence type="ECO:0000313" key="13">
    <source>
        <dbReference type="Proteomes" id="UP000324705"/>
    </source>
</evidence>
<comment type="pathway">
    <text evidence="2">Lipid metabolism; fatty acid metabolism.</text>
</comment>
<comment type="similarity">
    <text evidence="3">Belongs to the fatty acid desaturase type 2 family.</text>
</comment>
<dbReference type="InterPro" id="IPR012348">
    <property type="entry name" value="RNR-like"/>
</dbReference>
<dbReference type="SUPFAM" id="SSF47240">
    <property type="entry name" value="Ferritin-like"/>
    <property type="match status" value="1"/>
</dbReference>
<keyword evidence="7" id="KW-0809">Transit peptide</keyword>
<dbReference type="GO" id="GO:0046872">
    <property type="term" value="F:metal ion binding"/>
    <property type="evidence" value="ECO:0007669"/>
    <property type="project" value="UniProtKB-KW"/>
</dbReference>
<dbReference type="Gramene" id="TRITD5Bv1G248850.1">
    <property type="protein sequence ID" value="TRITD5Bv1G248850.1"/>
    <property type="gene ID" value="TRITD5Bv1G248850"/>
</dbReference>
<evidence type="ECO:0000256" key="11">
    <source>
        <dbReference type="ARBA" id="ARBA00023160"/>
    </source>
</evidence>
<dbReference type="Pfam" id="PF03405">
    <property type="entry name" value="FA_desaturase_2"/>
    <property type="match status" value="1"/>
</dbReference>
<evidence type="ECO:0000256" key="9">
    <source>
        <dbReference type="ARBA" id="ARBA00023004"/>
    </source>
</evidence>
<dbReference type="PANTHER" id="PTHR31155">
    <property type="entry name" value="ACYL- ACYL-CARRIER-PROTEIN DESATURASE-RELATED"/>
    <property type="match status" value="1"/>
</dbReference>
<evidence type="ECO:0000256" key="7">
    <source>
        <dbReference type="ARBA" id="ARBA00022946"/>
    </source>
</evidence>
<keyword evidence="11" id="KW-0275">Fatty acid biosynthesis</keyword>
<keyword evidence="13" id="KW-1185">Reference proteome</keyword>
<keyword evidence="4" id="KW-0444">Lipid biosynthesis</keyword>
<evidence type="ECO:0000256" key="3">
    <source>
        <dbReference type="ARBA" id="ARBA00008749"/>
    </source>
</evidence>
<evidence type="ECO:0000256" key="10">
    <source>
        <dbReference type="ARBA" id="ARBA00023098"/>
    </source>
</evidence>
<reference evidence="12 13" key="1">
    <citation type="submission" date="2017-09" db="EMBL/GenBank/DDBJ databases">
        <authorList>
            <consortium name="International Durum Wheat Genome Sequencing Consortium (IDWGSC)"/>
            <person name="Milanesi L."/>
        </authorList>
    </citation>
    <scope>NUCLEOTIDE SEQUENCE [LARGE SCALE GENOMIC DNA]</scope>
    <source>
        <strain evidence="13">cv. Svevo</strain>
    </source>
</reference>
<keyword evidence="5" id="KW-0479">Metal-binding</keyword>
<protein>
    <recommendedName>
        <fullName evidence="14">Acyl-[acyl-carrier-protein] desaturase</fullName>
    </recommendedName>
</protein>
<organism evidence="12 13">
    <name type="scientific">Triticum turgidum subsp. durum</name>
    <name type="common">Durum wheat</name>
    <name type="synonym">Triticum durum</name>
    <dbReference type="NCBI Taxonomy" id="4567"/>
    <lineage>
        <taxon>Eukaryota</taxon>
        <taxon>Viridiplantae</taxon>
        <taxon>Streptophyta</taxon>
        <taxon>Embryophyta</taxon>
        <taxon>Tracheophyta</taxon>
        <taxon>Spermatophyta</taxon>
        <taxon>Magnoliopsida</taxon>
        <taxon>Liliopsida</taxon>
        <taxon>Poales</taxon>
        <taxon>Poaceae</taxon>
        <taxon>BOP clade</taxon>
        <taxon>Pooideae</taxon>
        <taxon>Triticodae</taxon>
        <taxon>Triticeae</taxon>
        <taxon>Triticinae</taxon>
        <taxon>Triticum</taxon>
    </lineage>
</organism>
<keyword evidence="6" id="KW-0276">Fatty acid metabolism</keyword>
<dbReference type="InterPro" id="IPR005067">
    <property type="entry name" value="Fatty_acid_desaturase-2"/>
</dbReference>
<evidence type="ECO:0000313" key="12">
    <source>
        <dbReference type="EMBL" id="VAI40470.1"/>
    </source>
</evidence>
<dbReference type="Gene3D" id="1.10.620.20">
    <property type="entry name" value="Ribonucleotide Reductase, subunit A"/>
    <property type="match status" value="1"/>
</dbReference>
<gene>
    <name evidence="12" type="ORF">TRITD_5Bv1G248850</name>
</gene>
<dbReference type="PANTHER" id="PTHR31155:SF24">
    <property type="entry name" value="ACYL-[ACYL-CARRIER-PROTEIN] DESATURASE"/>
    <property type="match status" value="1"/>
</dbReference>